<dbReference type="RefSeq" id="WP_150565313.1">
    <property type="nucleotide sequence ID" value="NZ_CABPSD010000001.1"/>
</dbReference>
<evidence type="ECO:0008006" key="3">
    <source>
        <dbReference type="Google" id="ProtNLM"/>
    </source>
</evidence>
<dbReference type="Proteomes" id="UP000368474">
    <property type="component" value="Unassembled WGS sequence"/>
</dbReference>
<evidence type="ECO:0000313" key="1">
    <source>
        <dbReference type="EMBL" id="VVD69334.1"/>
    </source>
</evidence>
<proteinExistence type="predicted"/>
<organism evidence="1 2">
    <name type="scientific">Pandoraea morbifera</name>
    <dbReference type="NCBI Taxonomy" id="2508300"/>
    <lineage>
        <taxon>Bacteria</taxon>
        <taxon>Pseudomonadati</taxon>
        <taxon>Pseudomonadota</taxon>
        <taxon>Betaproteobacteria</taxon>
        <taxon>Burkholderiales</taxon>
        <taxon>Burkholderiaceae</taxon>
        <taxon>Pandoraea</taxon>
    </lineage>
</organism>
<sequence length="131" mass="14409">MPTFQSVDRTGNPHDFDYKTIHNGNNVTFRVTANPPLASGAFFDLEVEHLTVSLVRIVMINSYLEPAYIRKGVADALLPIVSRDLGVTVQSSPTLGTGGVYRTPHATAMWQRLVAKGMATYDPQTDIFTLN</sequence>
<dbReference type="AlphaFoldDB" id="A0A5E4S427"/>
<protein>
    <recommendedName>
        <fullName evidence="3">N-acetyltransferase domain-containing protein</fullName>
    </recommendedName>
</protein>
<reference evidence="1 2" key="1">
    <citation type="submission" date="2019-08" db="EMBL/GenBank/DDBJ databases">
        <authorList>
            <person name="Peeters C."/>
        </authorList>
    </citation>
    <scope>NUCLEOTIDE SEQUENCE [LARGE SCALE GENOMIC DNA]</scope>
    <source>
        <strain evidence="1 2">LMG 31116</strain>
    </source>
</reference>
<evidence type="ECO:0000313" key="2">
    <source>
        <dbReference type="Proteomes" id="UP000368474"/>
    </source>
</evidence>
<gene>
    <name evidence="1" type="ORF">PMO31116_00518</name>
</gene>
<keyword evidence="2" id="KW-1185">Reference proteome</keyword>
<accession>A0A5E4S427</accession>
<name>A0A5E4S427_9BURK</name>
<dbReference type="EMBL" id="CABPSD010000001">
    <property type="protein sequence ID" value="VVD69334.1"/>
    <property type="molecule type" value="Genomic_DNA"/>
</dbReference>